<name>A0A830G9Y0_9EURY</name>
<gene>
    <name evidence="1" type="ORF">GCM10009021_08850</name>
</gene>
<evidence type="ECO:0000313" key="2">
    <source>
        <dbReference type="Proteomes" id="UP000608850"/>
    </source>
</evidence>
<keyword evidence="2" id="KW-1185">Reference proteome</keyword>
<organism evidence="1 2">
    <name type="scientific">Halarchaeum nitratireducens</name>
    <dbReference type="NCBI Taxonomy" id="489913"/>
    <lineage>
        <taxon>Archaea</taxon>
        <taxon>Methanobacteriati</taxon>
        <taxon>Methanobacteriota</taxon>
        <taxon>Stenosarchaea group</taxon>
        <taxon>Halobacteria</taxon>
        <taxon>Halobacteriales</taxon>
        <taxon>Halobacteriaceae</taxon>
    </lineage>
</organism>
<sequence>MDAPPVRFDRMSRALLLRCPVCDATHAFRGDRDDHEKAELLDATADHLRNHSLGESARAIRKHEAVADAEERILADDEVTRLPTDGWAETAEAAVVD</sequence>
<reference evidence="1 2" key="1">
    <citation type="journal article" date="2019" name="Int. J. Syst. Evol. Microbiol.">
        <title>The Global Catalogue of Microorganisms (GCM) 10K type strain sequencing project: providing services to taxonomists for standard genome sequencing and annotation.</title>
        <authorList>
            <consortium name="The Broad Institute Genomics Platform"/>
            <consortium name="The Broad Institute Genome Sequencing Center for Infectious Disease"/>
            <person name="Wu L."/>
            <person name="Ma J."/>
        </authorList>
    </citation>
    <scope>NUCLEOTIDE SEQUENCE [LARGE SCALE GENOMIC DNA]</scope>
    <source>
        <strain evidence="1 2">JCM 16331</strain>
    </source>
</reference>
<dbReference type="EMBL" id="BMOQ01000002">
    <property type="protein sequence ID" value="GGN11098.1"/>
    <property type="molecule type" value="Genomic_DNA"/>
</dbReference>
<protein>
    <submittedName>
        <fullName evidence="1">Uncharacterized protein</fullName>
    </submittedName>
</protein>
<proteinExistence type="predicted"/>
<accession>A0A830G9Y0</accession>
<dbReference type="Proteomes" id="UP000608850">
    <property type="component" value="Unassembled WGS sequence"/>
</dbReference>
<comment type="caution">
    <text evidence="1">The sequence shown here is derived from an EMBL/GenBank/DDBJ whole genome shotgun (WGS) entry which is preliminary data.</text>
</comment>
<dbReference type="AlphaFoldDB" id="A0A830G9Y0"/>
<evidence type="ECO:0000313" key="1">
    <source>
        <dbReference type="EMBL" id="GGN11098.1"/>
    </source>
</evidence>